<feature type="chain" id="PRO_5040388997" evidence="1">
    <location>
        <begin position="21"/>
        <end position="118"/>
    </location>
</feature>
<evidence type="ECO:0000313" key="3">
    <source>
        <dbReference type="Proteomes" id="UP001141552"/>
    </source>
</evidence>
<evidence type="ECO:0000313" key="2">
    <source>
        <dbReference type="EMBL" id="KAJ4835364.1"/>
    </source>
</evidence>
<name>A0A9Q0JBG8_9ROSI</name>
<gene>
    <name evidence="2" type="ORF">Tsubulata_051287</name>
</gene>
<dbReference type="Proteomes" id="UP001141552">
    <property type="component" value="Unassembled WGS sequence"/>
</dbReference>
<keyword evidence="1" id="KW-0732">Signal</keyword>
<sequence>FWRVLFAPLIFAFHPRTCLSVCEFLNSIYSRLVRCSFLFGFCFVNTLWFSCFEVCCNFEELISCSFHLHIDLLVLVDFEGRRYIAIGPSPIGLEIVMGDEHISFTHLQDWILCGCAEL</sequence>
<feature type="non-terminal residue" evidence="2">
    <location>
        <position position="1"/>
    </location>
</feature>
<keyword evidence="3" id="KW-1185">Reference proteome</keyword>
<proteinExistence type="predicted"/>
<feature type="signal peptide" evidence="1">
    <location>
        <begin position="1"/>
        <end position="20"/>
    </location>
</feature>
<protein>
    <submittedName>
        <fullName evidence="2">Uncharacterized protein</fullName>
    </submittedName>
</protein>
<organism evidence="2 3">
    <name type="scientific">Turnera subulata</name>
    <dbReference type="NCBI Taxonomy" id="218843"/>
    <lineage>
        <taxon>Eukaryota</taxon>
        <taxon>Viridiplantae</taxon>
        <taxon>Streptophyta</taxon>
        <taxon>Embryophyta</taxon>
        <taxon>Tracheophyta</taxon>
        <taxon>Spermatophyta</taxon>
        <taxon>Magnoliopsida</taxon>
        <taxon>eudicotyledons</taxon>
        <taxon>Gunneridae</taxon>
        <taxon>Pentapetalae</taxon>
        <taxon>rosids</taxon>
        <taxon>fabids</taxon>
        <taxon>Malpighiales</taxon>
        <taxon>Passifloraceae</taxon>
        <taxon>Turnera</taxon>
    </lineage>
</organism>
<reference evidence="2" key="2">
    <citation type="journal article" date="2023" name="Plants (Basel)">
        <title>Annotation of the Turnera subulata (Passifloraceae) Draft Genome Reveals the S-Locus Evolved after the Divergence of Turneroideae from Passifloroideae in a Stepwise Manner.</title>
        <authorList>
            <person name="Henning P.M."/>
            <person name="Roalson E.H."/>
            <person name="Mir W."/>
            <person name="McCubbin A.G."/>
            <person name="Shore J.S."/>
        </authorList>
    </citation>
    <scope>NUCLEOTIDE SEQUENCE</scope>
    <source>
        <strain evidence="2">F60SS</strain>
    </source>
</reference>
<dbReference type="AlphaFoldDB" id="A0A9Q0JBG8"/>
<reference evidence="2" key="1">
    <citation type="submission" date="2022-02" db="EMBL/GenBank/DDBJ databases">
        <authorList>
            <person name="Henning P.M."/>
            <person name="McCubbin A.G."/>
            <person name="Shore J.S."/>
        </authorList>
    </citation>
    <scope>NUCLEOTIDE SEQUENCE</scope>
    <source>
        <strain evidence="2">F60SS</strain>
        <tissue evidence="2">Leaves</tissue>
    </source>
</reference>
<accession>A0A9Q0JBG8</accession>
<dbReference type="EMBL" id="JAKUCV010004437">
    <property type="protein sequence ID" value="KAJ4835364.1"/>
    <property type="molecule type" value="Genomic_DNA"/>
</dbReference>
<comment type="caution">
    <text evidence="2">The sequence shown here is derived from an EMBL/GenBank/DDBJ whole genome shotgun (WGS) entry which is preliminary data.</text>
</comment>
<evidence type="ECO:0000256" key="1">
    <source>
        <dbReference type="SAM" id="SignalP"/>
    </source>
</evidence>